<comment type="caution">
    <text evidence="2">The sequence shown here is derived from an EMBL/GenBank/DDBJ whole genome shotgun (WGS) entry which is preliminary data.</text>
</comment>
<name>A0AAE3T929_9RHOB</name>
<dbReference type="InterPro" id="IPR018772">
    <property type="entry name" value="Transcription_activator_HlyU"/>
</dbReference>
<dbReference type="EMBL" id="JARGYC010000009">
    <property type="protein sequence ID" value="MDF0600145.1"/>
    <property type="molecule type" value="Genomic_DNA"/>
</dbReference>
<sequence length="94" mass="10104">MSLLSRLFGGGGAGKAPQRPEPETHNDFLIFAEPAKAEGGYRIGALIEKEIGGEVKSHRMVRADTIQDHDTAVQASVAKAKALIDEQGESIFRD</sequence>
<reference evidence="2" key="1">
    <citation type="submission" date="2023-03" db="EMBL/GenBank/DDBJ databases">
        <title>Multiphase analysis and comparison of six strains from genera Psychromarinibacter, Lutimaribacter, and Maritimibacter, including a novel species: Psychromarinibacter sediminicola sp. nov.</title>
        <authorList>
            <person name="Wang Y.-H."/>
            <person name="Ye M.-Q."/>
            <person name="Du Z.-J."/>
        </authorList>
    </citation>
    <scope>NUCLEOTIDE SEQUENCE</scope>
    <source>
        <strain evidence="2">C21-152</strain>
    </source>
</reference>
<feature type="region of interest" description="Disordered" evidence="1">
    <location>
        <begin position="1"/>
        <end position="25"/>
    </location>
</feature>
<dbReference type="AlphaFoldDB" id="A0AAE3T929"/>
<dbReference type="RefSeq" id="WP_275566286.1">
    <property type="nucleotide sequence ID" value="NZ_JARGYC010000009.1"/>
</dbReference>
<proteinExistence type="predicted"/>
<organism evidence="2 3">
    <name type="scientific">Psychromarinibacter sediminicola</name>
    <dbReference type="NCBI Taxonomy" id="3033385"/>
    <lineage>
        <taxon>Bacteria</taxon>
        <taxon>Pseudomonadati</taxon>
        <taxon>Pseudomonadota</taxon>
        <taxon>Alphaproteobacteria</taxon>
        <taxon>Rhodobacterales</taxon>
        <taxon>Paracoccaceae</taxon>
        <taxon>Psychromarinibacter</taxon>
    </lineage>
</organism>
<evidence type="ECO:0000256" key="1">
    <source>
        <dbReference type="SAM" id="MobiDB-lite"/>
    </source>
</evidence>
<evidence type="ECO:0000313" key="3">
    <source>
        <dbReference type="Proteomes" id="UP001220964"/>
    </source>
</evidence>
<dbReference type="Pfam" id="PF10115">
    <property type="entry name" value="HlyU"/>
    <property type="match status" value="1"/>
</dbReference>
<keyword evidence="3" id="KW-1185">Reference proteome</keyword>
<dbReference type="Proteomes" id="UP001220964">
    <property type="component" value="Unassembled WGS sequence"/>
</dbReference>
<accession>A0AAE3T929</accession>
<gene>
    <name evidence="2" type="ORF">P1J78_05325</name>
</gene>
<protein>
    <submittedName>
        <fullName evidence="2">HlyU family transcriptional regulator</fullName>
    </submittedName>
</protein>
<evidence type="ECO:0000313" key="2">
    <source>
        <dbReference type="EMBL" id="MDF0600145.1"/>
    </source>
</evidence>